<evidence type="ECO:0000313" key="11">
    <source>
        <dbReference type="EMBL" id="ACR72644.1"/>
    </source>
</evidence>
<keyword evidence="6" id="KW-0443">Lipid metabolism</keyword>
<evidence type="ECO:0000256" key="5">
    <source>
        <dbReference type="ARBA" id="ARBA00023027"/>
    </source>
</evidence>
<keyword evidence="3" id="KW-0276">Fatty acid metabolism</keyword>
<dbReference type="Gene3D" id="3.40.50.720">
    <property type="entry name" value="NAD(P)-binding Rossmann-like Domain"/>
    <property type="match status" value="1"/>
</dbReference>
<dbReference type="InterPro" id="IPR006108">
    <property type="entry name" value="3HC_DH_C"/>
</dbReference>
<dbReference type="PIRSF" id="PIRSF000105">
    <property type="entry name" value="HCDH"/>
    <property type="match status" value="1"/>
</dbReference>
<dbReference type="GO" id="GO:0070403">
    <property type="term" value="F:NAD+ binding"/>
    <property type="evidence" value="ECO:0007669"/>
    <property type="project" value="InterPro"/>
</dbReference>
<dbReference type="InterPro" id="IPR006176">
    <property type="entry name" value="3-OHacyl-CoA_DH_NAD-bd"/>
</dbReference>
<feature type="site" description="Important for catalytic activity" evidence="8">
    <location>
        <position position="169"/>
    </location>
</feature>
<dbReference type="GO" id="GO:0003857">
    <property type="term" value="F:(3S)-3-hydroxyacyl-CoA dehydrogenase (NAD+) activity"/>
    <property type="evidence" value="ECO:0007669"/>
    <property type="project" value="UniProtKB-EC"/>
</dbReference>
<keyword evidence="4" id="KW-0560">Oxidoreductase</keyword>
<evidence type="ECO:0000256" key="6">
    <source>
        <dbReference type="ARBA" id="ARBA00023098"/>
    </source>
</evidence>
<proteinExistence type="predicted"/>
<feature type="domain" description="3-hydroxyacyl-CoA dehydrogenase C-terminal" evidence="9">
    <location>
        <begin position="216"/>
        <end position="324"/>
    </location>
</feature>
<dbReference type="STRING" id="515620.EUBELI_01653"/>
<dbReference type="InterPro" id="IPR008927">
    <property type="entry name" value="6-PGluconate_DH-like_C_sf"/>
</dbReference>
<dbReference type="Pfam" id="PF02737">
    <property type="entry name" value="3HCDH_N"/>
    <property type="match status" value="1"/>
</dbReference>
<evidence type="ECO:0000259" key="9">
    <source>
        <dbReference type="Pfam" id="PF00725"/>
    </source>
</evidence>
<keyword evidence="5" id="KW-0520">NAD</keyword>
<dbReference type="PANTHER" id="PTHR43561">
    <property type="match status" value="1"/>
</dbReference>
<comment type="pathway">
    <text evidence="1">Lipid metabolism; fatty acid beta-oxidation.</text>
</comment>
<dbReference type="InterPro" id="IPR052242">
    <property type="entry name" value="Mito_3-hydroxyacyl-CoA_DH"/>
</dbReference>
<evidence type="ECO:0000256" key="2">
    <source>
        <dbReference type="ARBA" id="ARBA00005086"/>
    </source>
</evidence>
<evidence type="ECO:0000256" key="1">
    <source>
        <dbReference type="ARBA" id="ARBA00005005"/>
    </source>
</evidence>
<sequence>MRKGISMKYSNVVVAGGGVLGSQIAFQAAYCGFNVTIWLRSEGSIGRTQPKIDHLKQTYIEAIEKMAEDKNAWCAGLADEDTFDKEECLKKVENAYANLKLELDMAKAVADADLVIESMAENEKDKIAFYEKLSPLLPEKTVIVTNSSTLLPSMFAKYTGRPDKYLSLHFANSIWKNNTAEIMTQAQTDEKYFNEVMQFANDIRMIGLPVRKEKSGYLLNSMLVPFLLSGLDLYAAGISDPESIDIAWTRGTGAPKGPFQIFDTVGLNTAYNIVHQYQSVPGIFSPLLKKMMMPYNFKKMEAILKKYIDEGKLGMSSGEGFYKYN</sequence>
<dbReference type="GO" id="GO:0006635">
    <property type="term" value="P:fatty acid beta-oxidation"/>
    <property type="evidence" value="ECO:0007669"/>
    <property type="project" value="TreeGrafter"/>
</dbReference>
<dbReference type="HOGENOM" id="CLU_009834_2_0_9"/>
<dbReference type="PANTHER" id="PTHR43561:SF3">
    <property type="entry name" value="HYDROXYACYL-COENZYME A DEHYDROGENASE, MITOCHONDRIAL"/>
    <property type="match status" value="1"/>
</dbReference>
<evidence type="ECO:0000256" key="3">
    <source>
        <dbReference type="ARBA" id="ARBA00022832"/>
    </source>
</evidence>
<dbReference type="InterPro" id="IPR022694">
    <property type="entry name" value="3-OHacyl-CoA_DH"/>
</dbReference>
<name>C4Z354_LACE2</name>
<evidence type="ECO:0000259" key="10">
    <source>
        <dbReference type="Pfam" id="PF02737"/>
    </source>
</evidence>
<organism evidence="11 12">
    <name type="scientific">Lachnospira eligens (strain ATCC 27750 / DSM 3376 / VPI C15-48 / C15-B4)</name>
    <name type="common">Eubacterium eligens</name>
    <dbReference type="NCBI Taxonomy" id="515620"/>
    <lineage>
        <taxon>Bacteria</taxon>
        <taxon>Bacillati</taxon>
        <taxon>Bacillota</taxon>
        <taxon>Clostridia</taxon>
        <taxon>Lachnospirales</taxon>
        <taxon>Lachnospiraceae</taxon>
        <taxon>Lachnospira</taxon>
    </lineage>
</organism>
<dbReference type="eggNOG" id="COG1250">
    <property type="taxonomic scope" value="Bacteria"/>
</dbReference>
<feature type="domain" description="3-hydroxyacyl-CoA dehydrogenase NAD binding" evidence="10">
    <location>
        <begin position="11"/>
        <end position="210"/>
    </location>
</feature>
<dbReference type="SUPFAM" id="SSF48179">
    <property type="entry name" value="6-phosphogluconate dehydrogenase C-terminal domain-like"/>
    <property type="match status" value="1"/>
</dbReference>
<dbReference type="KEGG" id="eel:EUBELI_01653"/>
<dbReference type="InterPro" id="IPR036291">
    <property type="entry name" value="NAD(P)-bd_dom_sf"/>
</dbReference>
<dbReference type="EMBL" id="CP001104">
    <property type="protein sequence ID" value="ACR72644.1"/>
    <property type="molecule type" value="Genomic_DNA"/>
</dbReference>
<comment type="pathway">
    <text evidence="2">Lipid metabolism; butanoate metabolism.</text>
</comment>
<dbReference type="AlphaFoldDB" id="C4Z354"/>
<dbReference type="Gene3D" id="1.10.1040.10">
    <property type="entry name" value="N-(1-d-carboxylethyl)-l-norvaline Dehydrogenase, domain 2"/>
    <property type="match status" value="1"/>
</dbReference>
<evidence type="ECO:0000256" key="4">
    <source>
        <dbReference type="ARBA" id="ARBA00023002"/>
    </source>
</evidence>
<evidence type="ECO:0000256" key="8">
    <source>
        <dbReference type="PIRSR" id="PIRSR000105-1"/>
    </source>
</evidence>
<protein>
    <submittedName>
        <fullName evidence="11">3-hydroxybutyryl-CoA dehydrogenase</fullName>
    </submittedName>
</protein>
<dbReference type="NCBIfam" id="NF006143">
    <property type="entry name" value="PRK08293.1"/>
    <property type="match status" value="1"/>
</dbReference>
<dbReference type="SUPFAM" id="SSF51735">
    <property type="entry name" value="NAD(P)-binding Rossmann-fold domains"/>
    <property type="match status" value="1"/>
</dbReference>
<reference evidence="11 12" key="1">
    <citation type="journal article" date="2009" name="Proc. Natl. Acad. Sci. U.S.A.">
        <title>Characterizing a model human gut microbiota composed of members of its two dominant bacterial phyla.</title>
        <authorList>
            <person name="Mahowald M.A."/>
            <person name="Rey F.E."/>
            <person name="Seedorf H."/>
            <person name="Turnbaugh P.J."/>
            <person name="Fulton R.S."/>
            <person name="Wollam A."/>
            <person name="Shah N."/>
            <person name="Wang C."/>
            <person name="Magrini V."/>
            <person name="Wilson R.K."/>
            <person name="Cantarel B.L."/>
            <person name="Coutinho P.M."/>
            <person name="Henrissat B."/>
            <person name="Crock L.W."/>
            <person name="Russell A."/>
            <person name="Verberkmoes N.C."/>
            <person name="Hettich R.L."/>
            <person name="Gordon J.I."/>
        </authorList>
    </citation>
    <scope>NUCLEOTIDE SEQUENCE [LARGE SCALE GENOMIC DNA]</scope>
    <source>
        <strain evidence="12">ATCC 27750 / DSM 3376 / VPI C15-48 / C15-B4</strain>
    </source>
</reference>
<evidence type="ECO:0000313" key="12">
    <source>
        <dbReference type="Proteomes" id="UP000001476"/>
    </source>
</evidence>
<dbReference type="InterPro" id="IPR013328">
    <property type="entry name" value="6PGD_dom2"/>
</dbReference>
<dbReference type="Proteomes" id="UP000001476">
    <property type="component" value="Chromosome"/>
</dbReference>
<comment type="catalytic activity">
    <reaction evidence="7">
        <text>a (3S)-3-hydroxyacyl-CoA + NAD(+) = a 3-oxoacyl-CoA + NADH + H(+)</text>
        <dbReference type="Rhea" id="RHEA:22432"/>
        <dbReference type="ChEBI" id="CHEBI:15378"/>
        <dbReference type="ChEBI" id="CHEBI:57318"/>
        <dbReference type="ChEBI" id="CHEBI:57540"/>
        <dbReference type="ChEBI" id="CHEBI:57945"/>
        <dbReference type="ChEBI" id="CHEBI:90726"/>
        <dbReference type="EC" id="1.1.1.35"/>
    </reaction>
</comment>
<gene>
    <name evidence="11" type="ordered locus">EUBELI_01653</name>
</gene>
<dbReference type="Pfam" id="PF00725">
    <property type="entry name" value="3HCDH"/>
    <property type="match status" value="1"/>
</dbReference>
<accession>C4Z354</accession>
<keyword evidence="12" id="KW-1185">Reference proteome</keyword>
<evidence type="ECO:0000256" key="7">
    <source>
        <dbReference type="ARBA" id="ARBA00049556"/>
    </source>
</evidence>